<protein>
    <submittedName>
        <fullName evidence="2">Uncharacterized protein</fullName>
    </submittedName>
</protein>
<reference evidence="2 3" key="2">
    <citation type="submission" date="2008-10" db="EMBL/GenBank/DDBJ databases">
        <authorList>
            <person name="Fulton L."/>
            <person name="Clifton S."/>
            <person name="Fulton B."/>
            <person name="Xu J."/>
            <person name="Minx P."/>
            <person name="Pepin K.H."/>
            <person name="Johnson M."/>
            <person name="Bhonagiri V."/>
            <person name="Nash W.E."/>
            <person name="Mardis E.R."/>
            <person name="Wilson R.K."/>
        </authorList>
    </citation>
    <scope>NUCLEOTIDE SEQUENCE [LARGE SCALE GENOMIC DNA]</scope>
    <source>
        <strain evidence="2 3">ATCC 29098</strain>
    </source>
</reference>
<proteinExistence type="predicted"/>
<dbReference type="EMBL" id="ABXU01000055">
    <property type="protein sequence ID" value="EEB33342.1"/>
    <property type="molecule type" value="Genomic_DNA"/>
</dbReference>
<feature type="compositionally biased region" description="Pro residues" evidence="1">
    <location>
        <begin position="42"/>
        <end position="57"/>
    </location>
</feature>
<organism evidence="2 3">
    <name type="scientific">Desulfovibrio piger ATCC 29098</name>
    <dbReference type="NCBI Taxonomy" id="411464"/>
    <lineage>
        <taxon>Bacteria</taxon>
        <taxon>Pseudomonadati</taxon>
        <taxon>Thermodesulfobacteriota</taxon>
        <taxon>Desulfovibrionia</taxon>
        <taxon>Desulfovibrionales</taxon>
        <taxon>Desulfovibrionaceae</taxon>
        <taxon>Desulfovibrio</taxon>
    </lineage>
</organism>
<dbReference type="Proteomes" id="UP000003676">
    <property type="component" value="Unassembled WGS sequence"/>
</dbReference>
<evidence type="ECO:0000256" key="1">
    <source>
        <dbReference type="SAM" id="MobiDB-lite"/>
    </source>
</evidence>
<evidence type="ECO:0000313" key="2">
    <source>
        <dbReference type="EMBL" id="EEB33342.1"/>
    </source>
</evidence>
<sequence>MRTHAASIAQRPAKAKRPPAVPGARGCCVRRKSPPCVLRPALPAPRRPAAPGPPAHPLPRHIIRPA</sequence>
<dbReference type="HOGENOM" id="CLU_2824118_0_0_7"/>
<dbReference type="AlphaFoldDB" id="B6WUL2"/>
<evidence type="ECO:0000313" key="3">
    <source>
        <dbReference type="Proteomes" id="UP000003676"/>
    </source>
</evidence>
<comment type="caution">
    <text evidence="2">The sequence shown here is derived from an EMBL/GenBank/DDBJ whole genome shotgun (WGS) entry which is preliminary data.</text>
</comment>
<feature type="region of interest" description="Disordered" evidence="1">
    <location>
        <begin position="1"/>
        <end position="66"/>
    </location>
</feature>
<reference evidence="2 3" key="1">
    <citation type="submission" date="2008-10" db="EMBL/GenBank/DDBJ databases">
        <title>Draft genome sequence of Desulvovibrio piger (ATCC 29098).</title>
        <authorList>
            <person name="Sudarsanam P."/>
            <person name="Ley R."/>
            <person name="Guruge J."/>
            <person name="Turnbaugh P.J."/>
            <person name="Mahowald M."/>
            <person name="Liep D."/>
            <person name="Gordon J."/>
        </authorList>
    </citation>
    <scope>NUCLEOTIDE SEQUENCE [LARGE SCALE GENOMIC DNA]</scope>
    <source>
        <strain evidence="2 3">ATCC 29098</strain>
    </source>
</reference>
<name>B6WUL2_9BACT</name>
<gene>
    <name evidence="2" type="ORF">DESPIG_01754</name>
</gene>
<accession>B6WUL2</accession>